<name>A0A7I4YVJ8_HAECO</name>
<reference evidence="2" key="1">
    <citation type="submission" date="2020-12" db="UniProtKB">
        <authorList>
            <consortium name="WormBaseParasite"/>
        </authorList>
    </citation>
    <scope>IDENTIFICATION</scope>
    <source>
        <strain evidence="2">MHco3</strain>
    </source>
</reference>
<evidence type="ECO:0000313" key="2">
    <source>
        <dbReference type="WBParaSite" id="HCON_00146470-00001"/>
    </source>
</evidence>
<sequence length="171" mass="19501">MGEAAKAGKNIRNTRQSFANYKTKMTDGTATAYRRAMEMVIYDFYSDLFDSHVYLSTFQFRQDGYVIPSNLPSEIRHSIASTNECTGSGLDRIKPEHSRSFHHLLSDCLGSFERFVRSICDASRKTCGRPSYSELFITIQLVFVRFSNLAIRANWDWSDTTSTFVARYGIG</sequence>
<protein>
    <submittedName>
        <fullName evidence="2">Reverse transcriptase domain-containing protein</fullName>
    </submittedName>
</protein>
<dbReference type="AlphaFoldDB" id="A0A7I4YVJ8"/>
<dbReference type="WBParaSite" id="HCON_00146470-00001">
    <property type="protein sequence ID" value="HCON_00146470-00001"/>
    <property type="gene ID" value="HCON_00146470"/>
</dbReference>
<proteinExistence type="predicted"/>
<keyword evidence="1" id="KW-1185">Reference proteome</keyword>
<dbReference type="Proteomes" id="UP000025227">
    <property type="component" value="Unplaced"/>
</dbReference>
<evidence type="ECO:0000313" key="1">
    <source>
        <dbReference type="Proteomes" id="UP000025227"/>
    </source>
</evidence>
<accession>A0A7I4YVJ8</accession>
<dbReference type="OrthoDB" id="5853242at2759"/>
<organism evidence="1 2">
    <name type="scientific">Haemonchus contortus</name>
    <name type="common">Barber pole worm</name>
    <dbReference type="NCBI Taxonomy" id="6289"/>
    <lineage>
        <taxon>Eukaryota</taxon>
        <taxon>Metazoa</taxon>
        <taxon>Ecdysozoa</taxon>
        <taxon>Nematoda</taxon>
        <taxon>Chromadorea</taxon>
        <taxon>Rhabditida</taxon>
        <taxon>Rhabditina</taxon>
        <taxon>Rhabditomorpha</taxon>
        <taxon>Strongyloidea</taxon>
        <taxon>Trichostrongylidae</taxon>
        <taxon>Haemonchus</taxon>
    </lineage>
</organism>